<protein>
    <submittedName>
        <fullName evidence="1">Gliding motility lipoprotein GldB</fullName>
    </submittedName>
</protein>
<name>A0AAP2D4Z6_9BACT</name>
<dbReference type="Pfam" id="PF25594">
    <property type="entry name" value="GldB_lipo"/>
    <property type="match status" value="1"/>
</dbReference>
<sequence length="335" mass="38326">MRSVLIGLFAGLIFLSGCGDKEQEEACVFEPSLDGKGVTVSFEQLQESLVQVKSKQELVALLTREPLVRDYIFRRNEYPDDSVFINELYARFANPHLDTLAMEVKRVFGDGSALRKSFEDAFAHIQYYYPDFTPPKIKTVISGLDTDLLVSDSLIIVSLDFYLGAGAKYRPKIYDYLLRKYDPDDIVPSCLLIYGISDRFNKTSLQDKTVLADMVAYGKSFYFAKHMMPCLPDSTLIWYTPAEINGSRAHEDLIWARFIESKVLYETSHVVKKDYLGERPVTIQVGEKCPGRIGQWVGWRIVNSYMKSHADKTLPQLMAAEDAQRLFKESRYRPQ</sequence>
<keyword evidence="1" id="KW-0449">Lipoprotein</keyword>
<dbReference type="EMBL" id="JAHESC010000002">
    <property type="protein sequence ID" value="MBT1685232.1"/>
    <property type="molecule type" value="Genomic_DNA"/>
</dbReference>
<evidence type="ECO:0000313" key="1">
    <source>
        <dbReference type="EMBL" id="MBT1685232.1"/>
    </source>
</evidence>
<comment type="caution">
    <text evidence="1">The sequence shown here is derived from an EMBL/GenBank/DDBJ whole genome shotgun (WGS) entry which is preliminary data.</text>
</comment>
<dbReference type="PROSITE" id="PS51257">
    <property type="entry name" value="PROKAR_LIPOPROTEIN"/>
    <property type="match status" value="1"/>
</dbReference>
<dbReference type="RefSeq" id="WP_254088486.1">
    <property type="nucleotide sequence ID" value="NZ_JAHESC010000002.1"/>
</dbReference>
<reference evidence="1 2" key="1">
    <citation type="submission" date="2021-05" db="EMBL/GenBank/DDBJ databases">
        <title>A Polyphasic approach of four new species of the genus Ohtaekwangia: Ohtaekwangia histidinii sp. nov., Ohtaekwangia cretensis sp. nov., Ohtaekwangia indiensis sp. nov., Ohtaekwangia reichenbachii sp. nov. from diverse environment.</title>
        <authorList>
            <person name="Octaviana S."/>
        </authorList>
    </citation>
    <scope>NUCLEOTIDE SEQUENCE [LARGE SCALE GENOMIC DNA]</scope>
    <source>
        <strain evidence="1 2">PWU37</strain>
    </source>
</reference>
<proteinExistence type="predicted"/>
<dbReference type="InterPro" id="IPR019853">
    <property type="entry name" value="GldB-like"/>
</dbReference>
<dbReference type="AlphaFoldDB" id="A0AAP2D4Z6"/>
<evidence type="ECO:0000313" key="2">
    <source>
        <dbReference type="Proteomes" id="UP001319180"/>
    </source>
</evidence>
<organism evidence="1 2">
    <name type="scientific">Dawidia soli</name>
    <dbReference type="NCBI Taxonomy" id="2782352"/>
    <lineage>
        <taxon>Bacteria</taxon>
        <taxon>Pseudomonadati</taxon>
        <taxon>Bacteroidota</taxon>
        <taxon>Cytophagia</taxon>
        <taxon>Cytophagales</taxon>
        <taxon>Chryseotaleaceae</taxon>
        <taxon>Dawidia</taxon>
    </lineage>
</organism>
<accession>A0AAP2D4Z6</accession>
<dbReference type="Proteomes" id="UP001319180">
    <property type="component" value="Unassembled WGS sequence"/>
</dbReference>
<gene>
    <name evidence="1" type="ORF">KK078_01630</name>
</gene>
<keyword evidence="2" id="KW-1185">Reference proteome</keyword>